<dbReference type="AlphaFoldDB" id="A0A2P2P716"/>
<name>A0A2P2P716_RHIMU</name>
<reference evidence="1" key="1">
    <citation type="submission" date="2018-02" db="EMBL/GenBank/DDBJ databases">
        <title>Rhizophora mucronata_Transcriptome.</title>
        <authorList>
            <person name="Meera S.P."/>
            <person name="Sreeshan A."/>
            <person name="Augustine A."/>
        </authorList>
    </citation>
    <scope>NUCLEOTIDE SEQUENCE</scope>
    <source>
        <tissue evidence="1">Leaf</tissue>
    </source>
</reference>
<accession>A0A2P2P716</accession>
<evidence type="ECO:0000313" key="1">
    <source>
        <dbReference type="EMBL" id="MBX50489.1"/>
    </source>
</evidence>
<organism evidence="1">
    <name type="scientific">Rhizophora mucronata</name>
    <name type="common">Asiatic mangrove</name>
    <dbReference type="NCBI Taxonomy" id="61149"/>
    <lineage>
        <taxon>Eukaryota</taxon>
        <taxon>Viridiplantae</taxon>
        <taxon>Streptophyta</taxon>
        <taxon>Embryophyta</taxon>
        <taxon>Tracheophyta</taxon>
        <taxon>Spermatophyta</taxon>
        <taxon>Magnoliopsida</taxon>
        <taxon>eudicotyledons</taxon>
        <taxon>Gunneridae</taxon>
        <taxon>Pentapetalae</taxon>
        <taxon>rosids</taxon>
        <taxon>fabids</taxon>
        <taxon>Malpighiales</taxon>
        <taxon>Rhizophoraceae</taxon>
        <taxon>Rhizophora</taxon>
    </lineage>
</organism>
<protein>
    <submittedName>
        <fullName evidence="1">Uncharacterized protein</fullName>
    </submittedName>
</protein>
<proteinExistence type="predicted"/>
<dbReference type="EMBL" id="GGEC01070005">
    <property type="protein sequence ID" value="MBX50489.1"/>
    <property type="molecule type" value="Transcribed_RNA"/>
</dbReference>
<sequence>MQNKRLGIWDGSVEVFAGVATILTNFRLSVA</sequence>